<evidence type="ECO:0000256" key="10">
    <source>
        <dbReference type="ARBA" id="ARBA00022723"/>
    </source>
</evidence>
<keyword evidence="12 19" id="KW-0375">Hydrogen ion transport</keyword>
<evidence type="ECO:0000256" key="5">
    <source>
        <dbReference type="ARBA" id="ARBA00022475"/>
    </source>
</evidence>
<dbReference type="InterPro" id="IPR008168">
    <property type="entry name" value="Cyt_C_IC"/>
</dbReference>
<keyword evidence="9 22" id="KW-0812">Transmembrane</keyword>
<keyword evidence="8 19" id="KW-0679">Respiratory chain</keyword>
<comment type="caution">
    <text evidence="24">The sequence shown here is derived from an EMBL/GenBank/DDBJ whole genome shotgun (WGS) entry which is preliminary data.</text>
</comment>
<dbReference type="GO" id="GO:0005886">
    <property type="term" value="C:plasma membrane"/>
    <property type="evidence" value="ECO:0007669"/>
    <property type="project" value="UniProtKB-SubCell"/>
</dbReference>
<dbReference type="SUPFAM" id="SSF46626">
    <property type="entry name" value="Cytochrome c"/>
    <property type="match status" value="2"/>
</dbReference>
<dbReference type="Gene3D" id="6.10.280.130">
    <property type="match status" value="1"/>
</dbReference>
<keyword evidence="5 19" id="KW-1003">Cell membrane</keyword>
<comment type="similarity">
    <text evidence="3 19">Belongs to the CcoP / FixP family.</text>
</comment>
<evidence type="ECO:0000256" key="14">
    <source>
        <dbReference type="ARBA" id="ARBA00022989"/>
    </source>
</evidence>
<dbReference type="InterPro" id="IPR036909">
    <property type="entry name" value="Cyt_c-like_dom_sf"/>
</dbReference>
<feature type="binding site" description="covalent" evidence="21">
    <location>
        <position position="211"/>
    </location>
    <ligand>
        <name>heme c</name>
        <dbReference type="ChEBI" id="CHEBI:61717"/>
        <label>2</label>
    </ligand>
</feature>
<evidence type="ECO:0000256" key="4">
    <source>
        <dbReference type="ARBA" id="ARBA00022448"/>
    </source>
</evidence>
<dbReference type="InterPro" id="IPR050597">
    <property type="entry name" value="Cytochrome_c_Oxidase_Subunit"/>
</dbReference>
<dbReference type="RefSeq" id="WP_053332707.1">
    <property type="nucleotide sequence ID" value="NZ_JSWE01000180.1"/>
</dbReference>
<feature type="binding site" description="axial binding residue" evidence="20">
    <location>
        <position position="122"/>
    </location>
    <ligand>
        <name>heme c</name>
        <dbReference type="ChEBI" id="CHEBI:61717"/>
        <label>1</label>
    </ligand>
    <ligandPart>
        <name>Fe</name>
        <dbReference type="ChEBI" id="CHEBI:18248"/>
    </ligandPart>
</feature>
<keyword evidence="16 19" id="KW-0408">Iron</keyword>
<keyword evidence="7 19" id="KW-0349">Heme</keyword>
<evidence type="ECO:0000256" key="18">
    <source>
        <dbReference type="ARBA" id="ARBA00023136"/>
    </source>
</evidence>
<dbReference type="InterPro" id="IPR009056">
    <property type="entry name" value="Cyt_c-like_dom"/>
</dbReference>
<comment type="subunit">
    <text evidence="19">Component of the cbb3-type cytochrome c oxidase.</text>
</comment>
<reference evidence="24 25" key="1">
    <citation type="submission" date="2014-11" db="EMBL/GenBank/DDBJ databases">
        <title>A Rickettsiales Symbiont of Amoebae With Ancient Features.</title>
        <authorList>
            <person name="Schulz F."/>
            <person name="Martijn J."/>
            <person name="Wascher F."/>
            <person name="Kostanjsek R."/>
            <person name="Ettema T.J."/>
            <person name="Horn M."/>
        </authorList>
    </citation>
    <scope>NUCLEOTIDE SEQUENCE [LARGE SCALE GENOMIC DNA]</scope>
    <source>
        <strain evidence="24 25">UWC36</strain>
    </source>
</reference>
<feature type="binding site" description="covalent" evidence="21">
    <location>
        <position position="214"/>
    </location>
    <ligand>
        <name>heme c</name>
        <dbReference type="ChEBI" id="CHEBI:61717"/>
        <label>2</label>
    </ligand>
</feature>
<keyword evidence="6 19" id="KW-0997">Cell inner membrane</keyword>
<keyword evidence="4 19" id="KW-0813">Transport</keyword>
<dbReference type="GO" id="GO:1902600">
    <property type="term" value="P:proton transmembrane transport"/>
    <property type="evidence" value="ECO:0007669"/>
    <property type="project" value="UniProtKB-KW"/>
</dbReference>
<dbReference type="Pfam" id="PF00034">
    <property type="entry name" value="Cytochrom_C"/>
    <property type="match status" value="1"/>
</dbReference>
<accession>A0A0C1MXF0</accession>
<evidence type="ECO:0000256" key="11">
    <source>
        <dbReference type="ARBA" id="ARBA00022737"/>
    </source>
</evidence>
<comment type="subcellular location">
    <subcellularLocation>
        <location evidence="1 19">Cell inner membrane</location>
    </subcellularLocation>
</comment>
<dbReference type="GO" id="GO:0006119">
    <property type="term" value="P:oxidative phosphorylation"/>
    <property type="evidence" value="ECO:0007669"/>
    <property type="project" value="UniProtKB-UniPathway"/>
</dbReference>
<dbReference type="PIRSF" id="PIRSF000006">
    <property type="entry name" value="Cbb3-Cox_fixP"/>
    <property type="match status" value="1"/>
</dbReference>
<feature type="binding site" description="axial binding residue" evidence="20">
    <location>
        <position position="215"/>
    </location>
    <ligand>
        <name>heme c</name>
        <dbReference type="ChEBI" id="CHEBI:61717"/>
        <label>2</label>
    </ligand>
    <ligandPart>
        <name>Fe</name>
        <dbReference type="ChEBI" id="CHEBI:18248"/>
    </ligandPart>
</feature>
<dbReference type="InterPro" id="IPR004678">
    <property type="entry name" value="Cyt_c_oxidase_cbb3_su3"/>
</dbReference>
<comment type="function">
    <text evidence="19">C-type cytochrome. Part of the cbb3-type cytochrome c oxidase complex.</text>
</comment>
<proteinExistence type="inferred from homology"/>
<evidence type="ECO:0000256" key="17">
    <source>
        <dbReference type="ARBA" id="ARBA00023065"/>
    </source>
</evidence>
<feature type="binding site" description="axial binding residue" evidence="20">
    <location>
        <position position="256"/>
    </location>
    <ligand>
        <name>heme c</name>
        <dbReference type="ChEBI" id="CHEBI:61717"/>
        <label>1</label>
    </ligand>
    <ligandPart>
        <name>Fe</name>
        <dbReference type="ChEBI" id="CHEBI:18248"/>
    </ligandPart>
</feature>
<keyword evidence="13 19" id="KW-0249">Electron transport</keyword>
<keyword evidence="11" id="KW-0677">Repeat</keyword>
<dbReference type="NCBIfam" id="TIGR00782">
    <property type="entry name" value="ccoP"/>
    <property type="match status" value="1"/>
</dbReference>
<feature type="binding site" description="axial binding residue" evidence="20">
    <location>
        <position position="169"/>
    </location>
    <ligand>
        <name>heme c</name>
        <dbReference type="ChEBI" id="CHEBI:61717"/>
        <label>2</label>
    </ligand>
    <ligandPart>
        <name>Fe</name>
        <dbReference type="ChEBI" id="CHEBI:18248"/>
    </ligandPart>
</feature>
<keyword evidence="17 19" id="KW-0406">Ion transport</keyword>
<dbReference type="Pfam" id="PF14715">
    <property type="entry name" value="FixP_N"/>
    <property type="match status" value="1"/>
</dbReference>
<dbReference type="AlphaFoldDB" id="A0A0C1MXF0"/>
<evidence type="ECO:0000256" key="6">
    <source>
        <dbReference type="ARBA" id="ARBA00022519"/>
    </source>
</evidence>
<dbReference type="PATRIC" id="fig|86105.3.peg.1585"/>
<evidence type="ECO:0000256" key="1">
    <source>
        <dbReference type="ARBA" id="ARBA00004533"/>
    </source>
</evidence>
<dbReference type="GO" id="GO:0005506">
    <property type="term" value="F:iron ion binding"/>
    <property type="evidence" value="ECO:0007669"/>
    <property type="project" value="InterPro"/>
</dbReference>
<dbReference type="GO" id="GO:0020037">
    <property type="term" value="F:heme binding"/>
    <property type="evidence" value="ECO:0007669"/>
    <property type="project" value="InterPro"/>
</dbReference>
<evidence type="ECO:0000256" key="22">
    <source>
        <dbReference type="SAM" id="Phobius"/>
    </source>
</evidence>
<feature type="transmembrane region" description="Helical" evidence="22">
    <location>
        <begin position="31"/>
        <end position="51"/>
    </location>
</feature>
<dbReference type="PANTHER" id="PTHR33751:SF1">
    <property type="entry name" value="CBB3-TYPE CYTOCHROME C OXIDASE SUBUNIT FIXP"/>
    <property type="match status" value="1"/>
</dbReference>
<feature type="domain" description="Cytochrome c" evidence="23">
    <location>
        <begin position="198"/>
        <end position="279"/>
    </location>
</feature>
<dbReference type="Gene3D" id="1.10.760.10">
    <property type="entry name" value="Cytochrome c-like domain"/>
    <property type="match status" value="2"/>
</dbReference>
<keyword evidence="14 22" id="KW-1133">Transmembrane helix</keyword>
<dbReference type="UniPathway" id="UPA00705"/>
<dbReference type="PANTHER" id="PTHR33751">
    <property type="entry name" value="CBB3-TYPE CYTOCHROME C OXIDASE SUBUNIT FIXP"/>
    <property type="match status" value="1"/>
</dbReference>
<dbReference type="InterPro" id="IPR032858">
    <property type="entry name" value="CcoP_N"/>
</dbReference>
<organism evidence="24 25">
    <name type="scientific">Candidatus Jidaibacter acanthamoebae</name>
    <dbReference type="NCBI Taxonomy" id="86105"/>
    <lineage>
        <taxon>Bacteria</taxon>
        <taxon>Pseudomonadati</taxon>
        <taxon>Pseudomonadota</taxon>
        <taxon>Alphaproteobacteria</taxon>
        <taxon>Rickettsiales</taxon>
        <taxon>Candidatus Midichloriaceae</taxon>
        <taxon>Candidatus Jidaibacter</taxon>
    </lineage>
</organism>
<dbReference type="GO" id="GO:0016491">
    <property type="term" value="F:oxidoreductase activity"/>
    <property type="evidence" value="ECO:0007669"/>
    <property type="project" value="UniProtKB-KW"/>
</dbReference>
<keyword evidence="25" id="KW-1185">Reference proteome</keyword>
<dbReference type="STRING" id="86105.NF27_HJ00190"/>
<evidence type="ECO:0000313" key="25">
    <source>
        <dbReference type="Proteomes" id="UP000031258"/>
    </source>
</evidence>
<protein>
    <recommendedName>
        <fullName evidence="19">Cbb3-type cytochrome c oxidase subunit</fullName>
    </recommendedName>
</protein>
<feature type="domain" description="Cytochrome c" evidence="23">
    <location>
        <begin position="105"/>
        <end position="194"/>
    </location>
</feature>
<evidence type="ECO:0000256" key="19">
    <source>
        <dbReference type="PIRNR" id="PIRNR000006"/>
    </source>
</evidence>
<evidence type="ECO:0000256" key="16">
    <source>
        <dbReference type="ARBA" id="ARBA00023004"/>
    </source>
</evidence>
<dbReference type="PRINTS" id="PR00605">
    <property type="entry name" value="CYTCHROMECIC"/>
</dbReference>
<name>A0A0C1MXF0_9RICK</name>
<evidence type="ECO:0000256" key="21">
    <source>
        <dbReference type="PIRSR" id="PIRSR000006-2"/>
    </source>
</evidence>
<comment type="cofactor">
    <cofactor evidence="19 21">
        <name>heme c</name>
        <dbReference type="ChEBI" id="CHEBI:61717"/>
    </cofactor>
    <text evidence="19 21">Binds 2 heme C groups per subunit.</text>
</comment>
<evidence type="ECO:0000256" key="3">
    <source>
        <dbReference type="ARBA" id="ARBA00006113"/>
    </source>
</evidence>
<comment type="pathway">
    <text evidence="2 19">Energy metabolism; oxidative phosphorylation.</text>
</comment>
<dbReference type="PROSITE" id="PS51007">
    <property type="entry name" value="CYTC"/>
    <property type="match status" value="2"/>
</dbReference>
<keyword evidence="18 19" id="KW-0472">Membrane</keyword>
<keyword evidence="15 19" id="KW-0560">Oxidoreductase</keyword>
<evidence type="ECO:0000259" key="23">
    <source>
        <dbReference type="PROSITE" id="PS51007"/>
    </source>
</evidence>
<evidence type="ECO:0000256" key="2">
    <source>
        <dbReference type="ARBA" id="ARBA00004673"/>
    </source>
</evidence>
<dbReference type="GO" id="GO:0009055">
    <property type="term" value="F:electron transfer activity"/>
    <property type="evidence" value="ECO:0007669"/>
    <property type="project" value="InterPro"/>
</dbReference>
<keyword evidence="10 19" id="KW-0479">Metal-binding</keyword>
<evidence type="ECO:0000256" key="9">
    <source>
        <dbReference type="ARBA" id="ARBA00022692"/>
    </source>
</evidence>
<evidence type="ECO:0000256" key="15">
    <source>
        <dbReference type="ARBA" id="ARBA00023002"/>
    </source>
</evidence>
<dbReference type="OrthoDB" id="9811281at2"/>
<dbReference type="EMBL" id="JSWE01000180">
    <property type="protein sequence ID" value="KIE04566.1"/>
    <property type="molecule type" value="Genomic_DNA"/>
</dbReference>
<dbReference type="Pfam" id="PF13442">
    <property type="entry name" value="Cytochrome_CBB3"/>
    <property type="match status" value="1"/>
</dbReference>
<feature type="binding site" description="covalent" evidence="21">
    <location>
        <position position="118"/>
    </location>
    <ligand>
        <name>heme c</name>
        <dbReference type="ChEBI" id="CHEBI:61717"/>
        <label>1</label>
    </ligand>
</feature>
<evidence type="ECO:0000256" key="7">
    <source>
        <dbReference type="ARBA" id="ARBA00022617"/>
    </source>
</evidence>
<dbReference type="InterPro" id="IPR038414">
    <property type="entry name" value="CcoP_N_sf"/>
</dbReference>
<gene>
    <name evidence="24" type="primary">ccoP_2</name>
    <name evidence="24" type="ORF">NF27_HJ00190</name>
</gene>
<evidence type="ECO:0000313" key="24">
    <source>
        <dbReference type="EMBL" id="KIE04566.1"/>
    </source>
</evidence>
<evidence type="ECO:0000256" key="12">
    <source>
        <dbReference type="ARBA" id="ARBA00022781"/>
    </source>
</evidence>
<evidence type="ECO:0000256" key="8">
    <source>
        <dbReference type="ARBA" id="ARBA00022660"/>
    </source>
</evidence>
<sequence>MKNNKNRKIEVQDTGHEWDGIKEYNNPDPLWLRYTFYAALIFALIYCMLYPSSPTPNNIDILNWSSINELDEKLKEVEKIRAAYQTDFDKASFEEILKNPTLKKFALAGGKSTFNNNCAVCHGAGGSGNIGYPNLTAGAWLWGGKIDDIYTTLKHGIRSEDPETRESVMAAFGRDKILTPEEIGKLANYVISLRNGADTTSEAHKLFQDNCAACHGAQGQGGREFGAPALNDAVWLYGSDKQTIYDVIFNGRGGVMPYWEGKLSDSSIRQVATYVHQLGGGE</sequence>
<feature type="binding site" description="covalent" evidence="21">
    <location>
        <position position="121"/>
    </location>
    <ligand>
        <name>heme c</name>
        <dbReference type="ChEBI" id="CHEBI:61717"/>
        <label>1</label>
    </ligand>
</feature>
<evidence type="ECO:0000256" key="13">
    <source>
        <dbReference type="ARBA" id="ARBA00022982"/>
    </source>
</evidence>
<evidence type="ECO:0000256" key="20">
    <source>
        <dbReference type="PIRSR" id="PIRSR000006-1"/>
    </source>
</evidence>
<dbReference type="Proteomes" id="UP000031258">
    <property type="component" value="Unassembled WGS sequence"/>
</dbReference>